<dbReference type="Pfam" id="PF08242">
    <property type="entry name" value="Methyltransf_12"/>
    <property type="match status" value="1"/>
</dbReference>
<keyword evidence="6" id="KW-1185">Reference proteome</keyword>
<organism evidence="6 7">
    <name type="scientific">Limulus polyphemus</name>
    <name type="common">Atlantic horseshoe crab</name>
    <dbReference type="NCBI Taxonomy" id="6850"/>
    <lineage>
        <taxon>Eukaryota</taxon>
        <taxon>Metazoa</taxon>
        <taxon>Ecdysozoa</taxon>
        <taxon>Arthropoda</taxon>
        <taxon>Chelicerata</taxon>
        <taxon>Merostomata</taxon>
        <taxon>Xiphosura</taxon>
        <taxon>Limulidae</taxon>
        <taxon>Limulus</taxon>
    </lineage>
</organism>
<dbReference type="RefSeq" id="XP_013791578.2">
    <property type="nucleotide sequence ID" value="XM_013936124.2"/>
</dbReference>
<dbReference type="PIRSF" id="PIRSF037755">
    <property type="entry name" value="Mettl2_prd"/>
    <property type="match status" value="1"/>
</dbReference>
<dbReference type="PANTHER" id="PTHR22809:SF11">
    <property type="entry name" value="TRNA N(3)-METHYLCYTIDINE METHYLTRANSFERASE METTL2"/>
    <property type="match status" value="1"/>
</dbReference>
<dbReference type="CDD" id="cd02440">
    <property type="entry name" value="AdoMet_MTases"/>
    <property type="match status" value="1"/>
</dbReference>
<keyword evidence="3 4" id="KW-0808">Transferase</keyword>
<evidence type="ECO:0000313" key="7">
    <source>
        <dbReference type="RefSeq" id="XP_013791578.2"/>
    </source>
</evidence>
<name>A0ABM1BZG0_LIMPO</name>
<keyword evidence="2 4" id="KW-0489">Methyltransferase</keyword>
<evidence type="ECO:0000256" key="2">
    <source>
        <dbReference type="ARBA" id="ARBA00022603"/>
    </source>
</evidence>
<comment type="function">
    <text evidence="4">S-adenosyl-L-methionine-dependent methyltransferase.</text>
</comment>
<dbReference type="InterPro" id="IPR029063">
    <property type="entry name" value="SAM-dependent_MTases_sf"/>
</dbReference>
<evidence type="ECO:0000256" key="3">
    <source>
        <dbReference type="ARBA" id="ARBA00022679"/>
    </source>
</evidence>
<evidence type="ECO:0000313" key="6">
    <source>
        <dbReference type="Proteomes" id="UP000694941"/>
    </source>
</evidence>
<evidence type="ECO:0000256" key="4">
    <source>
        <dbReference type="PIRNR" id="PIRNR037755"/>
    </source>
</evidence>
<dbReference type="Proteomes" id="UP000694941">
    <property type="component" value="Unplaced"/>
</dbReference>
<accession>A0ABM1BZG0</accession>
<feature type="domain" description="Methyltransferase type 12" evidence="5">
    <location>
        <begin position="202"/>
        <end position="304"/>
    </location>
</feature>
<evidence type="ECO:0000259" key="5">
    <source>
        <dbReference type="Pfam" id="PF08242"/>
    </source>
</evidence>
<reference evidence="7" key="1">
    <citation type="submission" date="2025-08" db="UniProtKB">
        <authorList>
            <consortium name="RefSeq"/>
        </authorList>
    </citation>
    <scope>IDENTIFICATION</scope>
    <source>
        <tissue evidence="7">Muscle</tissue>
    </source>
</reference>
<sequence length="350" mass="40453">MFKFRCNTFSFTLFEKFTNELVLLAIDWYMINRTLSYMKRSTGAKRKLQDLSHVFKYNAWDDIKWSSEQEAAAREKVANNSKVKVSASLQEKYENEASDFWNKFYEIHQNRFFKNRRWLFTEFPELALENTILSEKTNAHSKIRETSNVESRICRPLVIRGGKEKLEAVIGQNLESEKYCSSEKVDEMNRPFPGAEVSTRILEVGCGAGNTVFPILELNNSQDLFVYCCDFSDVAVSLVKSNEKYDPAKCYAFSCDVTAHTWLVPFPECSLDVVLLIFVLSAIHPEKMQQVINTIVRYLKPGGLVLFRDYGRHDMAELRFRPGSCLQDSFYVRGDGTRVYFFTPGKMLSS</sequence>
<proteinExistence type="inferred from homology"/>
<dbReference type="InterPro" id="IPR026113">
    <property type="entry name" value="METTL2/6/8-like"/>
</dbReference>
<gene>
    <name evidence="7" type="primary">LOC106475442</name>
</gene>
<dbReference type="EC" id="2.1.1.-" evidence="4"/>
<dbReference type="GeneID" id="106475442"/>
<dbReference type="InterPro" id="IPR013217">
    <property type="entry name" value="Methyltransf_12"/>
</dbReference>
<comment type="similarity">
    <text evidence="1 4">Belongs to the methyltransferase superfamily. METL family.</text>
</comment>
<dbReference type="PANTHER" id="PTHR22809">
    <property type="entry name" value="METHYLTRANSFERASE-RELATED"/>
    <property type="match status" value="1"/>
</dbReference>
<dbReference type="Gene3D" id="3.40.50.150">
    <property type="entry name" value="Vaccinia Virus protein VP39"/>
    <property type="match status" value="1"/>
</dbReference>
<dbReference type="SUPFAM" id="SSF53335">
    <property type="entry name" value="S-adenosyl-L-methionine-dependent methyltransferases"/>
    <property type="match status" value="1"/>
</dbReference>
<protein>
    <recommendedName>
        <fullName evidence="4">tRNA N(3)-methylcytidine methyltransferase</fullName>
        <ecNumber evidence="4">2.1.1.-</ecNumber>
    </recommendedName>
</protein>
<evidence type="ECO:0000256" key="1">
    <source>
        <dbReference type="ARBA" id="ARBA00009725"/>
    </source>
</evidence>